<accession>K0SMI2</accession>
<name>K0SMI2_THAOC</name>
<dbReference type="Proteomes" id="UP000266841">
    <property type="component" value="Unassembled WGS sequence"/>
</dbReference>
<dbReference type="PANTHER" id="PTHR19446">
    <property type="entry name" value="REVERSE TRANSCRIPTASES"/>
    <property type="match status" value="1"/>
</dbReference>
<dbReference type="OrthoDB" id="207311at2759"/>
<comment type="caution">
    <text evidence="1">The sequence shown here is derived from an EMBL/GenBank/DDBJ whole genome shotgun (WGS) entry which is preliminary data.</text>
</comment>
<evidence type="ECO:0000313" key="1">
    <source>
        <dbReference type="EMBL" id="EJK67523.1"/>
    </source>
</evidence>
<keyword evidence="2" id="KW-1185">Reference proteome</keyword>
<dbReference type="AlphaFoldDB" id="K0SMI2"/>
<proteinExistence type="predicted"/>
<reference evidence="1 2" key="1">
    <citation type="journal article" date="2012" name="Genome Biol.">
        <title>Genome and low-iron response of an oceanic diatom adapted to chronic iron limitation.</title>
        <authorList>
            <person name="Lommer M."/>
            <person name="Specht M."/>
            <person name="Roy A.S."/>
            <person name="Kraemer L."/>
            <person name="Andreson R."/>
            <person name="Gutowska M.A."/>
            <person name="Wolf J."/>
            <person name="Bergner S.V."/>
            <person name="Schilhabel M.B."/>
            <person name="Klostermeier U.C."/>
            <person name="Beiko R.G."/>
            <person name="Rosenstiel P."/>
            <person name="Hippler M."/>
            <person name="Laroche J."/>
        </authorList>
    </citation>
    <scope>NUCLEOTIDE SEQUENCE [LARGE SCALE GENOMIC DNA]</scope>
    <source>
        <strain evidence="1 2">CCMP1005</strain>
    </source>
</reference>
<feature type="non-terminal residue" evidence="1">
    <location>
        <position position="526"/>
    </location>
</feature>
<dbReference type="SUPFAM" id="SSF56672">
    <property type="entry name" value="DNA/RNA polymerases"/>
    <property type="match status" value="1"/>
</dbReference>
<gene>
    <name evidence="1" type="ORF">THAOC_11426</name>
</gene>
<sequence length="526" mass="59125">MPYLRKDHAEPPAAASGNWAPKNPGIACFKVYYYLDDAGLTRNGFARMTSSGSTVYQRPGRHWCTKDPKTSAPTVGIRGWGYIADQPERSYQLGLQLTPPRTSDTAFEVRGCQRRRWKRRLMPLQRTTDQGWTGPPGTPGRKLSGHSAIGWNFQYRALITEVLSGDYIAEDHSEGRLEVEYALNRSCKNDQTSTSNAHSTWHRSSEVNGALSLGDSTCKGGNSVIKRKGRQYQEGALVSGLCGLRETMFELDEPLTRDEFEQAVNKLKAGKASGLNGVPPEAFKAMDEELRTLVFGYCVRYWEGEDFRGWQMSRCVPVPKSGDLSNHKWRGVMLMDVISSKSTGTDSSSEAHPRLVGCADRLFTIKTLLNMRRNHNQDTYVAFVDLVKAFDTADHQLLIKILEKYGGAPFNLCKIIERMYTNLTVVLKIGKKSLEKIWEPKGLEKVQVVRASDEDFENGIGIVRGHIPKQFESSKLDILSVFQCLYVDDGAFPRMRSIYDHFACFGLEMHIGRMVNGKETAFKTEC</sequence>
<dbReference type="EMBL" id="AGNL01012965">
    <property type="protein sequence ID" value="EJK67523.1"/>
    <property type="molecule type" value="Genomic_DNA"/>
</dbReference>
<evidence type="ECO:0008006" key="3">
    <source>
        <dbReference type="Google" id="ProtNLM"/>
    </source>
</evidence>
<organism evidence="1 2">
    <name type="scientific">Thalassiosira oceanica</name>
    <name type="common">Marine diatom</name>
    <dbReference type="NCBI Taxonomy" id="159749"/>
    <lineage>
        <taxon>Eukaryota</taxon>
        <taxon>Sar</taxon>
        <taxon>Stramenopiles</taxon>
        <taxon>Ochrophyta</taxon>
        <taxon>Bacillariophyta</taxon>
        <taxon>Coscinodiscophyceae</taxon>
        <taxon>Thalassiosirophycidae</taxon>
        <taxon>Thalassiosirales</taxon>
        <taxon>Thalassiosiraceae</taxon>
        <taxon>Thalassiosira</taxon>
    </lineage>
</organism>
<dbReference type="InterPro" id="IPR043502">
    <property type="entry name" value="DNA/RNA_pol_sf"/>
</dbReference>
<evidence type="ECO:0000313" key="2">
    <source>
        <dbReference type="Proteomes" id="UP000266841"/>
    </source>
</evidence>
<protein>
    <recommendedName>
        <fullName evidence="3">Reverse transcriptase domain-containing protein</fullName>
    </recommendedName>
</protein>